<reference evidence="1" key="1">
    <citation type="submission" date="2018-05" db="EMBL/GenBank/DDBJ databases">
        <authorList>
            <person name="Lanie J.A."/>
            <person name="Ng W.-L."/>
            <person name="Kazmierczak K.M."/>
            <person name="Andrzejewski T.M."/>
            <person name="Davidsen T.M."/>
            <person name="Wayne K.J."/>
            <person name="Tettelin H."/>
            <person name="Glass J.I."/>
            <person name="Rusch D."/>
            <person name="Podicherti R."/>
            <person name="Tsui H.-C.T."/>
            <person name="Winkler M.E."/>
        </authorList>
    </citation>
    <scope>NUCLEOTIDE SEQUENCE</scope>
</reference>
<evidence type="ECO:0000313" key="1">
    <source>
        <dbReference type="EMBL" id="SVB77853.1"/>
    </source>
</evidence>
<dbReference type="EMBL" id="UINC01057079">
    <property type="protein sequence ID" value="SVB77853.1"/>
    <property type="molecule type" value="Genomic_DNA"/>
</dbReference>
<proteinExistence type="predicted"/>
<protein>
    <submittedName>
        <fullName evidence="1">Uncharacterized protein</fullName>
    </submittedName>
</protein>
<dbReference type="AlphaFoldDB" id="A0A382GTI0"/>
<gene>
    <name evidence="1" type="ORF">METZ01_LOCUS230707</name>
</gene>
<organism evidence="1">
    <name type="scientific">marine metagenome</name>
    <dbReference type="NCBI Taxonomy" id="408172"/>
    <lineage>
        <taxon>unclassified sequences</taxon>
        <taxon>metagenomes</taxon>
        <taxon>ecological metagenomes</taxon>
    </lineage>
</organism>
<accession>A0A382GTI0</accession>
<name>A0A382GTI0_9ZZZZ</name>
<sequence length="218" mass="25956">MAQFKGLYKEDIIAPFIEEISESKIEIYNEFSLQHELGLFIRNKYKNESNEGFKCKVQFEHNIKFFNIPQKKVGEKIIKKEIDISVFRHDGSQVDPKPEIAIELKYPRNGQYPEQMFKFCEDIKFCEQLKINGFKNTFVMIVVDDKLFYEKPFKNPKPPKKIYSYFRDGEKLTGEIEKPTGFIKKDTIKINGEYTIKWETINEDTNKKCRKYAFIEIQ</sequence>